<name>A0A432YWI7_9GAMM</name>
<comment type="catalytic activity">
    <reaction evidence="8">
        <text>(7R,8S)-7,8-diammoniononanoate + CO2 + ATP = (4R,5S)-dethiobiotin + ADP + phosphate + 3 H(+)</text>
        <dbReference type="Rhea" id="RHEA:15805"/>
        <dbReference type="ChEBI" id="CHEBI:15378"/>
        <dbReference type="ChEBI" id="CHEBI:16526"/>
        <dbReference type="ChEBI" id="CHEBI:30616"/>
        <dbReference type="ChEBI" id="CHEBI:43474"/>
        <dbReference type="ChEBI" id="CHEBI:149469"/>
        <dbReference type="ChEBI" id="CHEBI:149473"/>
        <dbReference type="ChEBI" id="CHEBI:456216"/>
        <dbReference type="EC" id="6.3.3.3"/>
    </reaction>
</comment>
<dbReference type="InterPro" id="IPR004472">
    <property type="entry name" value="DTB_synth_BioD"/>
</dbReference>
<comment type="similarity">
    <text evidence="8">Belongs to the dethiobiotin synthetase family.</text>
</comment>
<dbReference type="UniPathway" id="UPA00078">
    <property type="reaction ID" value="UER00161"/>
</dbReference>
<feature type="binding site" evidence="8">
    <location>
        <begin position="12"/>
        <end position="17"/>
    </location>
    <ligand>
        <name>ATP</name>
        <dbReference type="ChEBI" id="CHEBI:30616"/>
    </ligand>
</feature>
<evidence type="ECO:0000256" key="8">
    <source>
        <dbReference type="HAMAP-Rule" id="MF_00336"/>
    </source>
</evidence>
<feature type="binding site" evidence="8">
    <location>
        <begin position="176"/>
        <end position="177"/>
    </location>
    <ligand>
        <name>ATP</name>
        <dbReference type="ChEBI" id="CHEBI:30616"/>
    </ligand>
</feature>
<keyword evidence="5 8" id="KW-0093">Biotin biosynthesis</keyword>
<dbReference type="GO" id="GO:0042803">
    <property type="term" value="F:protein homodimerization activity"/>
    <property type="evidence" value="ECO:0007669"/>
    <property type="project" value="UniProtKB-ARBA"/>
</dbReference>
<keyword evidence="3 8" id="KW-0479">Metal-binding</keyword>
<comment type="caution">
    <text evidence="8">Lacks conserved residue(s) required for the propagation of feature annotation.</text>
</comment>
<dbReference type="NCBIfam" id="TIGR00347">
    <property type="entry name" value="bioD"/>
    <property type="match status" value="1"/>
</dbReference>
<dbReference type="CDD" id="cd03109">
    <property type="entry name" value="DTBS"/>
    <property type="match status" value="1"/>
</dbReference>
<evidence type="ECO:0000256" key="6">
    <source>
        <dbReference type="ARBA" id="ARBA00022840"/>
    </source>
</evidence>
<dbReference type="EMBL" id="PIQA01000001">
    <property type="protein sequence ID" value="RUO67671.1"/>
    <property type="molecule type" value="Genomic_DNA"/>
</dbReference>
<keyword evidence="1 8" id="KW-0963">Cytoplasm</keyword>
<evidence type="ECO:0000256" key="3">
    <source>
        <dbReference type="ARBA" id="ARBA00022723"/>
    </source>
</evidence>
<protein>
    <recommendedName>
        <fullName evidence="8">ATP-dependent dethiobiotin synthetase BioD</fullName>
        <ecNumber evidence="8">6.3.3.3</ecNumber>
    </recommendedName>
    <alternativeName>
        <fullName evidence="8">DTB synthetase</fullName>
        <shortName evidence="8">DTBS</shortName>
    </alternativeName>
    <alternativeName>
        <fullName evidence="8">Dethiobiotin synthase</fullName>
    </alternativeName>
</protein>
<evidence type="ECO:0000256" key="2">
    <source>
        <dbReference type="ARBA" id="ARBA00022598"/>
    </source>
</evidence>
<dbReference type="PIRSF" id="PIRSF006755">
    <property type="entry name" value="DTB_synth"/>
    <property type="match status" value="1"/>
</dbReference>
<reference evidence="9 10" key="1">
    <citation type="journal article" date="2011" name="Front. Microbiol.">
        <title>Genomic signatures of strain selection and enhancement in Bacillus atrophaeus var. globigii, a historical biowarfare simulant.</title>
        <authorList>
            <person name="Gibbons H.S."/>
            <person name="Broomall S.M."/>
            <person name="McNew L.A."/>
            <person name="Daligault H."/>
            <person name="Chapman C."/>
            <person name="Bruce D."/>
            <person name="Karavis M."/>
            <person name="Krepps M."/>
            <person name="McGregor P.A."/>
            <person name="Hong C."/>
            <person name="Park K.H."/>
            <person name="Akmal A."/>
            <person name="Feldman A."/>
            <person name="Lin J.S."/>
            <person name="Chang W.E."/>
            <person name="Higgs B.W."/>
            <person name="Demirev P."/>
            <person name="Lindquist J."/>
            <person name="Liem A."/>
            <person name="Fochler E."/>
            <person name="Read T.D."/>
            <person name="Tapia R."/>
            <person name="Johnson S."/>
            <person name="Bishop-Lilly K.A."/>
            <person name="Detter C."/>
            <person name="Han C."/>
            <person name="Sozhamannan S."/>
            <person name="Rosenzweig C.N."/>
            <person name="Skowronski E.W."/>
        </authorList>
    </citation>
    <scope>NUCLEOTIDE SEQUENCE [LARGE SCALE GENOMIC DNA]</scope>
    <source>
        <strain evidence="9 10">TPS4-2</strain>
    </source>
</reference>
<dbReference type="InterPro" id="IPR027417">
    <property type="entry name" value="P-loop_NTPase"/>
</dbReference>
<dbReference type="PANTHER" id="PTHR43210">
    <property type="entry name" value="DETHIOBIOTIN SYNTHETASE"/>
    <property type="match status" value="1"/>
</dbReference>
<dbReference type="GO" id="GO:0005829">
    <property type="term" value="C:cytosol"/>
    <property type="evidence" value="ECO:0007669"/>
    <property type="project" value="TreeGrafter"/>
</dbReference>
<comment type="cofactor">
    <cofactor evidence="8">
        <name>Mg(2+)</name>
        <dbReference type="ChEBI" id="CHEBI:18420"/>
    </cofactor>
</comment>
<feature type="binding site" evidence="8">
    <location>
        <position position="16"/>
    </location>
    <ligand>
        <name>Mg(2+)</name>
        <dbReference type="ChEBI" id="CHEBI:18420"/>
    </ligand>
</feature>
<keyword evidence="2 8" id="KW-0436">Ligase</keyword>
<comment type="caution">
    <text evidence="9">The sequence shown here is derived from an EMBL/GenBank/DDBJ whole genome shotgun (WGS) entry which is preliminary data.</text>
</comment>
<evidence type="ECO:0000256" key="4">
    <source>
        <dbReference type="ARBA" id="ARBA00022741"/>
    </source>
</evidence>
<organism evidence="9 10">
    <name type="scientific">Idiomarina piscisalsi</name>
    <dbReference type="NCBI Taxonomy" id="1096243"/>
    <lineage>
        <taxon>Bacteria</taxon>
        <taxon>Pseudomonadati</taxon>
        <taxon>Pseudomonadota</taxon>
        <taxon>Gammaproteobacteria</taxon>
        <taxon>Alteromonadales</taxon>
        <taxon>Idiomarinaceae</taxon>
        <taxon>Idiomarina</taxon>
    </lineage>
</organism>
<dbReference type="Pfam" id="PF13500">
    <property type="entry name" value="AAA_26"/>
    <property type="match status" value="1"/>
</dbReference>
<feature type="binding site" evidence="8">
    <location>
        <begin position="206"/>
        <end position="208"/>
    </location>
    <ligand>
        <name>ATP</name>
        <dbReference type="ChEBI" id="CHEBI:30616"/>
    </ligand>
</feature>
<dbReference type="SUPFAM" id="SSF52540">
    <property type="entry name" value="P-loop containing nucleoside triphosphate hydrolases"/>
    <property type="match status" value="1"/>
</dbReference>
<gene>
    <name evidence="8 9" type="primary">bioD</name>
    <name evidence="9" type="ORF">CWI73_02090</name>
</gene>
<keyword evidence="6 8" id="KW-0067">ATP-binding</keyword>
<evidence type="ECO:0000313" key="9">
    <source>
        <dbReference type="EMBL" id="RUO67671.1"/>
    </source>
</evidence>
<dbReference type="HAMAP" id="MF_00336">
    <property type="entry name" value="BioD"/>
    <property type="match status" value="1"/>
</dbReference>
<dbReference type="Proteomes" id="UP000288361">
    <property type="component" value="Unassembled WGS sequence"/>
</dbReference>
<feature type="binding site" evidence="8">
    <location>
        <begin position="116"/>
        <end position="119"/>
    </location>
    <ligand>
        <name>ATP</name>
        <dbReference type="ChEBI" id="CHEBI:30616"/>
    </ligand>
</feature>
<evidence type="ECO:0000313" key="10">
    <source>
        <dbReference type="Proteomes" id="UP000288361"/>
    </source>
</evidence>
<feature type="binding site" evidence="8">
    <location>
        <position position="54"/>
    </location>
    <ligand>
        <name>Mg(2+)</name>
        <dbReference type="ChEBI" id="CHEBI:18420"/>
    </ligand>
</feature>
<dbReference type="GO" id="GO:0004141">
    <property type="term" value="F:dethiobiotin synthase activity"/>
    <property type="evidence" value="ECO:0007669"/>
    <property type="project" value="UniProtKB-UniRule"/>
</dbReference>
<feature type="binding site" evidence="8">
    <location>
        <position position="54"/>
    </location>
    <ligand>
        <name>ATP</name>
        <dbReference type="ChEBI" id="CHEBI:30616"/>
    </ligand>
</feature>
<dbReference type="Gene3D" id="3.40.50.300">
    <property type="entry name" value="P-loop containing nucleotide triphosphate hydrolases"/>
    <property type="match status" value="1"/>
</dbReference>
<dbReference type="PANTHER" id="PTHR43210:SF5">
    <property type="entry name" value="DETHIOBIOTIN SYNTHETASE"/>
    <property type="match status" value="1"/>
</dbReference>
<dbReference type="RefSeq" id="WP_126751329.1">
    <property type="nucleotide sequence ID" value="NZ_JBHUMT010000016.1"/>
</dbReference>
<dbReference type="FunFam" id="3.40.50.300:FF:000292">
    <property type="entry name" value="ATP-dependent dethiobiotin synthetase BioD"/>
    <property type="match status" value="1"/>
</dbReference>
<dbReference type="EC" id="6.3.3.3" evidence="8"/>
<proteinExistence type="inferred from homology"/>
<comment type="subunit">
    <text evidence="8">Homodimer.</text>
</comment>
<comment type="subcellular location">
    <subcellularLocation>
        <location evidence="8">Cytoplasm</location>
    </subcellularLocation>
</comment>
<accession>A0A432YWI7</accession>
<dbReference type="AlphaFoldDB" id="A0A432YWI7"/>
<dbReference type="GO" id="GO:0009102">
    <property type="term" value="P:biotin biosynthetic process"/>
    <property type="evidence" value="ECO:0007669"/>
    <property type="project" value="UniProtKB-UniRule"/>
</dbReference>
<evidence type="ECO:0000256" key="7">
    <source>
        <dbReference type="ARBA" id="ARBA00022842"/>
    </source>
</evidence>
<keyword evidence="4 8" id="KW-0547">Nucleotide-binding</keyword>
<dbReference type="GO" id="GO:0000287">
    <property type="term" value="F:magnesium ion binding"/>
    <property type="evidence" value="ECO:0007669"/>
    <property type="project" value="UniProtKB-UniRule"/>
</dbReference>
<sequence>MDIYFITGTDTDAGKTVAACGFVQYLVERGQRVAVMKPVASGCDMTDGQLKNPDALALMKVANVTQPYEQVNPYTFKPAIAPHIAAADENLEISLGKLQQTVDEIRQSKVDALVIEGAGGWQLPLSNSQFMPELVERLSAKVILTVGLKLGCLNHALLSAQSIKASGCELAGWVAVQTTETPMPRQTENLETLSLVLRSKPIAMLPYIPDWQTQNLASKFSLVY</sequence>
<feature type="active site" evidence="8">
    <location>
        <position position="37"/>
    </location>
</feature>
<comment type="pathway">
    <text evidence="8">Cofactor biosynthesis; biotin biosynthesis; biotin from 7,8-diaminononanoate: step 1/2.</text>
</comment>
<keyword evidence="7 8" id="KW-0460">Magnesium</keyword>
<comment type="function">
    <text evidence="8">Catalyzes a mechanistically unusual reaction, the ATP-dependent insertion of CO2 between the N7 and N8 nitrogen atoms of 7,8-diaminopelargonic acid (DAPA, also called 7,8-diammoniononanoate) to form a ureido ring.</text>
</comment>
<evidence type="ECO:0000256" key="1">
    <source>
        <dbReference type="ARBA" id="ARBA00022490"/>
    </source>
</evidence>
<feature type="binding site" evidence="8">
    <location>
        <position position="41"/>
    </location>
    <ligand>
        <name>substrate</name>
    </ligand>
</feature>
<feature type="binding site" evidence="8">
    <location>
        <position position="116"/>
    </location>
    <ligand>
        <name>Mg(2+)</name>
        <dbReference type="ChEBI" id="CHEBI:18420"/>
    </ligand>
</feature>
<evidence type="ECO:0000256" key="5">
    <source>
        <dbReference type="ARBA" id="ARBA00022756"/>
    </source>
</evidence>
<dbReference type="GO" id="GO:0005524">
    <property type="term" value="F:ATP binding"/>
    <property type="evidence" value="ECO:0007669"/>
    <property type="project" value="UniProtKB-UniRule"/>
</dbReference>